<dbReference type="CDD" id="cd18186">
    <property type="entry name" value="BTB_POZ_ZBTB_KLHL-like"/>
    <property type="match status" value="1"/>
</dbReference>
<proteinExistence type="predicted"/>
<comment type="caution">
    <text evidence="2">The sequence shown here is derived from an EMBL/GenBank/DDBJ whole genome shotgun (WGS) entry which is preliminary data.</text>
</comment>
<dbReference type="PROSITE" id="PS50097">
    <property type="entry name" value="BTB"/>
    <property type="match status" value="1"/>
</dbReference>
<evidence type="ECO:0000313" key="2">
    <source>
        <dbReference type="EMBL" id="CAG8595673.1"/>
    </source>
</evidence>
<keyword evidence="3" id="KW-1185">Reference proteome</keyword>
<protein>
    <submittedName>
        <fullName evidence="2">12267_t:CDS:1</fullName>
    </submittedName>
</protein>
<dbReference type="InterPro" id="IPR011333">
    <property type="entry name" value="SKP1/BTB/POZ_sf"/>
</dbReference>
<dbReference type="SUPFAM" id="SSF54695">
    <property type="entry name" value="POZ domain"/>
    <property type="match status" value="1"/>
</dbReference>
<evidence type="ECO:0000259" key="1">
    <source>
        <dbReference type="PROSITE" id="PS50097"/>
    </source>
</evidence>
<gene>
    <name evidence="2" type="ORF">AMORRO_LOCUS7551</name>
</gene>
<sequence length="136" mass="15862">MTTNFHERLSNDLTGLLENGYDHNVIIKVGEHQNVQSFQAHSAILYQRSPFFRRKLTDIPMNSRDVKEIRLDNISVESFAIIIKMKDNFKEDKSCACMHHKGYERPIRSSKAQFSVEEYEVFKVFNKLGLKIPNAQ</sequence>
<dbReference type="Pfam" id="PF00651">
    <property type="entry name" value="BTB"/>
    <property type="match status" value="1"/>
</dbReference>
<dbReference type="Proteomes" id="UP000789342">
    <property type="component" value="Unassembled WGS sequence"/>
</dbReference>
<evidence type="ECO:0000313" key="3">
    <source>
        <dbReference type="Proteomes" id="UP000789342"/>
    </source>
</evidence>
<dbReference type="Gene3D" id="3.30.710.10">
    <property type="entry name" value="Potassium Channel Kv1.1, Chain A"/>
    <property type="match status" value="1"/>
</dbReference>
<accession>A0A9N9C9N3</accession>
<dbReference type="AlphaFoldDB" id="A0A9N9C9N3"/>
<dbReference type="OrthoDB" id="10558814at2759"/>
<dbReference type="EMBL" id="CAJVPV010005774">
    <property type="protein sequence ID" value="CAG8595673.1"/>
    <property type="molecule type" value="Genomic_DNA"/>
</dbReference>
<dbReference type="InterPro" id="IPR000210">
    <property type="entry name" value="BTB/POZ_dom"/>
</dbReference>
<organism evidence="2 3">
    <name type="scientific">Acaulospora morrowiae</name>
    <dbReference type="NCBI Taxonomy" id="94023"/>
    <lineage>
        <taxon>Eukaryota</taxon>
        <taxon>Fungi</taxon>
        <taxon>Fungi incertae sedis</taxon>
        <taxon>Mucoromycota</taxon>
        <taxon>Glomeromycotina</taxon>
        <taxon>Glomeromycetes</taxon>
        <taxon>Diversisporales</taxon>
        <taxon>Acaulosporaceae</taxon>
        <taxon>Acaulospora</taxon>
    </lineage>
</organism>
<name>A0A9N9C9N3_9GLOM</name>
<feature type="domain" description="BTB" evidence="1">
    <location>
        <begin position="23"/>
        <end position="84"/>
    </location>
</feature>
<reference evidence="2" key="1">
    <citation type="submission" date="2021-06" db="EMBL/GenBank/DDBJ databases">
        <authorList>
            <person name="Kallberg Y."/>
            <person name="Tangrot J."/>
            <person name="Rosling A."/>
        </authorList>
    </citation>
    <scope>NUCLEOTIDE SEQUENCE</scope>
    <source>
        <strain evidence="2">CL551</strain>
    </source>
</reference>